<dbReference type="AlphaFoldDB" id="A0A6G1B6U8"/>
<dbReference type="EMBL" id="VOAJ01002076">
    <property type="protein sequence ID" value="KAF0883437.1"/>
    <property type="molecule type" value="Genomic_DNA"/>
</dbReference>
<proteinExistence type="predicted"/>
<keyword evidence="1" id="KW-0812">Transmembrane</keyword>
<dbReference type="Pfam" id="PF01105">
    <property type="entry name" value="EMP24_GP25L"/>
    <property type="match status" value="1"/>
</dbReference>
<evidence type="ECO:0000313" key="4">
    <source>
        <dbReference type="Proteomes" id="UP000475037"/>
    </source>
</evidence>
<dbReference type="InterPro" id="IPR009038">
    <property type="entry name" value="GOLD_dom"/>
</dbReference>
<evidence type="ECO:0000313" key="3">
    <source>
        <dbReference type="EMBL" id="KAF0883437.1"/>
    </source>
</evidence>
<dbReference type="Proteomes" id="UP000475037">
    <property type="component" value="Unassembled WGS sequence"/>
</dbReference>
<accession>A0A6G1B6U8</accession>
<reference evidence="3 4" key="1">
    <citation type="submission" date="2019-11" db="EMBL/GenBank/DDBJ databases">
        <authorList>
            <person name="Yang C."/>
            <person name="Li F."/>
        </authorList>
    </citation>
    <scope>NUCLEOTIDE SEQUENCE [LARGE SCALE GENOMIC DNA]</scope>
    <source>
        <strain evidence="3">KB4526</strain>
        <tissue evidence="3">Muscle</tissue>
    </source>
</reference>
<organism evidence="3 4">
    <name type="scientific">Crocuta crocuta</name>
    <name type="common">Spotted hyena</name>
    <dbReference type="NCBI Taxonomy" id="9678"/>
    <lineage>
        <taxon>Eukaryota</taxon>
        <taxon>Metazoa</taxon>
        <taxon>Chordata</taxon>
        <taxon>Craniata</taxon>
        <taxon>Vertebrata</taxon>
        <taxon>Euteleostomi</taxon>
        <taxon>Mammalia</taxon>
        <taxon>Eutheria</taxon>
        <taxon>Laurasiatheria</taxon>
        <taxon>Carnivora</taxon>
        <taxon>Feliformia</taxon>
        <taxon>Hyaenidae</taxon>
        <taxon>Crocuta</taxon>
    </lineage>
</organism>
<keyword evidence="1" id="KW-0472">Membrane</keyword>
<feature type="transmembrane region" description="Helical" evidence="1">
    <location>
        <begin position="66"/>
        <end position="86"/>
    </location>
</feature>
<gene>
    <name evidence="3" type="primary">Tmed9_0</name>
    <name evidence="3" type="ORF">FOF47_R20969</name>
</gene>
<name>A0A6G1B6U8_CROCR</name>
<evidence type="ECO:0000256" key="1">
    <source>
        <dbReference type="SAM" id="Phobius"/>
    </source>
</evidence>
<feature type="domain" description="GOLD" evidence="2">
    <location>
        <begin position="1"/>
        <end position="91"/>
    </location>
</feature>
<feature type="non-terminal residue" evidence="3">
    <location>
        <position position="96"/>
    </location>
</feature>
<keyword evidence="4" id="KW-1185">Reference proteome</keyword>
<evidence type="ECO:0000259" key="2">
    <source>
        <dbReference type="Pfam" id="PF01105"/>
    </source>
</evidence>
<keyword evidence="1" id="KW-1133">Transmembrane helix</keyword>
<comment type="caution">
    <text evidence="3">The sequence shown here is derived from an EMBL/GenBank/DDBJ whole genome shotgun (WGS) entry which is preliminary data.</text>
</comment>
<feature type="non-terminal residue" evidence="3">
    <location>
        <position position="1"/>
    </location>
</feature>
<sequence length="96" mass="11369">IHLDVQLGGHTSDYAEFVANDKLTWQHLCMQQLVEQVEHLLHSPLPQWQEEHFQQTSKSTNQWVTLWSILWTFILVAIGIWQIQYLQSFLKAKKLV</sequence>
<protein>
    <submittedName>
        <fullName evidence="3">TMED9 protein</fullName>
    </submittedName>
</protein>